<evidence type="ECO:0000313" key="6">
    <source>
        <dbReference type="Proteomes" id="UP000663879"/>
    </source>
</evidence>
<feature type="domain" description="FAD-binding" evidence="4">
    <location>
        <begin position="8"/>
        <end position="201"/>
    </location>
</feature>
<dbReference type="EMBL" id="CAJNOC010003483">
    <property type="protein sequence ID" value="CAF0984536.1"/>
    <property type="molecule type" value="Genomic_DNA"/>
</dbReference>
<evidence type="ECO:0000259" key="4">
    <source>
        <dbReference type="Pfam" id="PF01494"/>
    </source>
</evidence>
<dbReference type="Gene3D" id="3.30.70.2450">
    <property type="match status" value="1"/>
</dbReference>
<dbReference type="InterPro" id="IPR002938">
    <property type="entry name" value="FAD-bd"/>
</dbReference>
<evidence type="ECO:0000313" key="5">
    <source>
        <dbReference type="EMBL" id="CAF0984536.1"/>
    </source>
</evidence>
<dbReference type="PANTHER" id="PTHR43004:SF19">
    <property type="entry name" value="BINDING MONOOXYGENASE, PUTATIVE (JCVI)-RELATED"/>
    <property type="match status" value="1"/>
</dbReference>
<evidence type="ECO:0000256" key="3">
    <source>
        <dbReference type="ARBA" id="ARBA00022827"/>
    </source>
</evidence>
<organism evidence="5 6">
    <name type="scientific">Brachionus calyciflorus</name>
    <dbReference type="NCBI Taxonomy" id="104777"/>
    <lineage>
        <taxon>Eukaryota</taxon>
        <taxon>Metazoa</taxon>
        <taxon>Spiralia</taxon>
        <taxon>Gnathifera</taxon>
        <taxon>Rotifera</taxon>
        <taxon>Eurotatoria</taxon>
        <taxon>Monogononta</taxon>
        <taxon>Pseudotrocha</taxon>
        <taxon>Ploima</taxon>
        <taxon>Brachionidae</taxon>
        <taxon>Brachionus</taxon>
    </lineage>
</organism>
<dbReference type="GO" id="GO:0016709">
    <property type="term" value="F:oxidoreductase activity, acting on paired donors, with incorporation or reduction of molecular oxygen, NAD(P)H as one donor, and incorporation of one atom of oxygen"/>
    <property type="evidence" value="ECO:0007669"/>
    <property type="project" value="UniProtKB-ARBA"/>
</dbReference>
<protein>
    <recommendedName>
        <fullName evidence="4">FAD-binding domain-containing protein</fullName>
    </recommendedName>
</protein>
<name>A0A814FQN7_9BILA</name>
<dbReference type="PRINTS" id="PR00420">
    <property type="entry name" value="RNGMNOXGNASE"/>
</dbReference>
<dbReference type="OrthoDB" id="2096480at2759"/>
<evidence type="ECO:0000256" key="1">
    <source>
        <dbReference type="ARBA" id="ARBA00001974"/>
    </source>
</evidence>
<comment type="cofactor">
    <cofactor evidence="1">
        <name>FAD</name>
        <dbReference type="ChEBI" id="CHEBI:57692"/>
    </cofactor>
</comment>
<dbReference type="Gene3D" id="3.50.50.60">
    <property type="entry name" value="FAD/NAD(P)-binding domain"/>
    <property type="match status" value="1"/>
</dbReference>
<keyword evidence="6" id="KW-1185">Reference proteome</keyword>
<keyword evidence="2" id="KW-0285">Flavoprotein</keyword>
<dbReference type="InterPro" id="IPR036188">
    <property type="entry name" value="FAD/NAD-bd_sf"/>
</dbReference>
<evidence type="ECO:0000256" key="2">
    <source>
        <dbReference type="ARBA" id="ARBA00022630"/>
    </source>
</evidence>
<dbReference type="InterPro" id="IPR050641">
    <property type="entry name" value="RIFMO-like"/>
</dbReference>
<dbReference type="PANTHER" id="PTHR43004">
    <property type="entry name" value="TRK SYSTEM POTASSIUM UPTAKE PROTEIN"/>
    <property type="match status" value="1"/>
</dbReference>
<feature type="domain" description="FAD-binding" evidence="4">
    <location>
        <begin position="240"/>
        <end position="316"/>
    </location>
</feature>
<reference evidence="5" key="1">
    <citation type="submission" date="2021-02" db="EMBL/GenBank/DDBJ databases">
        <authorList>
            <person name="Nowell W R."/>
        </authorList>
    </citation>
    <scope>NUCLEOTIDE SEQUENCE</scope>
    <source>
        <strain evidence="5">Ploen Becks lab</strain>
    </source>
</reference>
<keyword evidence="3" id="KW-0274">FAD</keyword>
<proteinExistence type="predicted"/>
<dbReference type="GO" id="GO:0071949">
    <property type="term" value="F:FAD binding"/>
    <property type="evidence" value="ECO:0007669"/>
    <property type="project" value="InterPro"/>
</dbReference>
<gene>
    <name evidence="5" type="ORF">OXX778_LOCUS15599</name>
</gene>
<dbReference type="SUPFAM" id="SSF51905">
    <property type="entry name" value="FAD/NAD(P)-binding domain"/>
    <property type="match status" value="1"/>
</dbReference>
<sequence>MECDNSKKVLIIGAGPVGLAAAVFLKHKGIRPRIVDKILEPTEHSKAMAINPRTQEIFDKINSLDEFLQKTYRLRSANFHRGTQLIIKNTFDKFEHKFPYMTIQTQKQSERVLIKMLSKRGIEVERGVSVNRVSNIDNSVQVELTTQNGEVSTEVYDYVFCADGAHSASRKSLGLKFDGSSIGSPWYLFDVKLNASLKSDEMFVYIFKFNFLFMLCIEDNLWRVFSNDENILDYLPGETSVESVEWRSNFVISHRVIERFNVGNIYFGGDAAHVHSPAGGRGMNLGIEDAYVFTELLISGRLDEYDKLRMKVVKETVAKVDRFTNIVSGKTFTTRLIRTIGLYILPYIFPFIRKSLTTFLFGLDHELLS</sequence>
<dbReference type="Pfam" id="PF01494">
    <property type="entry name" value="FAD_binding_3"/>
    <property type="match status" value="2"/>
</dbReference>
<accession>A0A814FQN7</accession>
<dbReference type="Proteomes" id="UP000663879">
    <property type="component" value="Unassembled WGS sequence"/>
</dbReference>
<dbReference type="AlphaFoldDB" id="A0A814FQN7"/>
<comment type="caution">
    <text evidence="5">The sequence shown here is derived from an EMBL/GenBank/DDBJ whole genome shotgun (WGS) entry which is preliminary data.</text>
</comment>